<keyword evidence="5 13" id="KW-0597">Phosphoprotein</keyword>
<evidence type="ECO:0000256" key="4">
    <source>
        <dbReference type="ARBA" id="ARBA00022490"/>
    </source>
</evidence>
<keyword evidence="10 13" id="KW-0804">Transcription</keyword>
<dbReference type="FunFam" id="2.60.40.630:FF:000001">
    <property type="entry name" value="Signal transducer and activator of transcription"/>
    <property type="match status" value="1"/>
</dbReference>
<dbReference type="GO" id="GO:0019221">
    <property type="term" value="P:cytokine-mediated signaling pathway"/>
    <property type="evidence" value="ECO:0007669"/>
    <property type="project" value="UniProtKB-ARBA"/>
</dbReference>
<keyword evidence="11 13" id="KW-0539">Nucleus</keyword>
<name>A0A9D3MPZ9_ANGAN</name>
<proteinExistence type="inferred from homology"/>
<dbReference type="SMART" id="SM00964">
    <property type="entry name" value="STAT_int"/>
    <property type="match status" value="1"/>
</dbReference>
<dbReference type="GO" id="GO:0006955">
    <property type="term" value="P:immune response"/>
    <property type="evidence" value="ECO:0007669"/>
    <property type="project" value="UniProtKB-ARBA"/>
</dbReference>
<accession>A0A9D3MPZ9</accession>
<dbReference type="Gene3D" id="2.60.40.630">
    <property type="entry name" value="STAT transcription factor, DNA-binding domain"/>
    <property type="match status" value="1"/>
</dbReference>
<evidence type="ECO:0000259" key="14">
    <source>
        <dbReference type="PROSITE" id="PS50001"/>
    </source>
</evidence>
<dbReference type="GO" id="GO:0003700">
    <property type="term" value="F:DNA-binding transcription factor activity"/>
    <property type="evidence" value="ECO:0007669"/>
    <property type="project" value="InterPro"/>
</dbReference>
<protein>
    <recommendedName>
        <fullName evidence="13">Signal transducer and activator of transcription</fullName>
    </recommendedName>
</protein>
<dbReference type="EMBL" id="JAFIRN010000003">
    <property type="protein sequence ID" value="KAG5852901.1"/>
    <property type="molecule type" value="Genomic_DNA"/>
</dbReference>
<keyword evidence="16" id="KW-1185">Reference proteome</keyword>
<dbReference type="InterPro" id="IPR013800">
    <property type="entry name" value="STAT_TF_alpha"/>
</dbReference>
<dbReference type="PANTHER" id="PTHR11801">
    <property type="entry name" value="SIGNAL TRANSDUCER AND ACTIVATOR OF TRANSCRIPTION"/>
    <property type="match status" value="1"/>
</dbReference>
<dbReference type="SUPFAM" id="SSF47655">
    <property type="entry name" value="STAT"/>
    <property type="match status" value="1"/>
</dbReference>
<evidence type="ECO:0000313" key="16">
    <source>
        <dbReference type="Proteomes" id="UP001044222"/>
    </source>
</evidence>
<dbReference type="Gene3D" id="1.10.532.10">
    <property type="entry name" value="STAT transcription factor, N-terminal domain"/>
    <property type="match status" value="1"/>
</dbReference>
<dbReference type="Pfam" id="PF21354">
    <property type="entry name" value="STAT_linker"/>
    <property type="match status" value="1"/>
</dbReference>
<dbReference type="FunFam" id="1.10.238.10:FF:000012">
    <property type="entry name" value="Signal transducer and activator of transcription"/>
    <property type="match status" value="1"/>
</dbReference>
<dbReference type="Proteomes" id="UP001044222">
    <property type="component" value="Unassembled WGS sequence"/>
</dbReference>
<organism evidence="15 16">
    <name type="scientific">Anguilla anguilla</name>
    <name type="common">European freshwater eel</name>
    <name type="synonym">Muraena anguilla</name>
    <dbReference type="NCBI Taxonomy" id="7936"/>
    <lineage>
        <taxon>Eukaryota</taxon>
        <taxon>Metazoa</taxon>
        <taxon>Chordata</taxon>
        <taxon>Craniata</taxon>
        <taxon>Vertebrata</taxon>
        <taxon>Euteleostomi</taxon>
        <taxon>Actinopterygii</taxon>
        <taxon>Neopterygii</taxon>
        <taxon>Teleostei</taxon>
        <taxon>Anguilliformes</taxon>
        <taxon>Anguillidae</taxon>
        <taxon>Anguilla</taxon>
    </lineage>
</organism>
<comment type="subcellular location">
    <subcellularLocation>
        <location evidence="2 13">Cytoplasm</location>
    </subcellularLocation>
    <subcellularLocation>
        <location evidence="1 13">Nucleus</location>
    </subcellularLocation>
</comment>
<dbReference type="InterPro" id="IPR001217">
    <property type="entry name" value="STAT"/>
</dbReference>
<keyword evidence="6 12" id="KW-0727">SH2 domain</keyword>
<evidence type="ECO:0000256" key="2">
    <source>
        <dbReference type="ARBA" id="ARBA00004496"/>
    </source>
</evidence>
<dbReference type="Pfam" id="PF01017">
    <property type="entry name" value="STAT_alpha"/>
    <property type="match status" value="1"/>
</dbReference>
<comment type="caution">
    <text evidence="15">The sequence shown here is derived from an EMBL/GenBank/DDBJ whole genome shotgun (WGS) entry which is preliminary data.</text>
</comment>
<dbReference type="GO" id="GO:0005634">
    <property type="term" value="C:nucleus"/>
    <property type="evidence" value="ECO:0007669"/>
    <property type="project" value="UniProtKB-SubCell"/>
</dbReference>
<evidence type="ECO:0000256" key="11">
    <source>
        <dbReference type="ARBA" id="ARBA00023242"/>
    </source>
</evidence>
<comment type="similarity">
    <text evidence="3 13">Belongs to the transcription factor STAT family.</text>
</comment>
<dbReference type="GO" id="GO:0003677">
    <property type="term" value="F:DNA binding"/>
    <property type="evidence" value="ECO:0007669"/>
    <property type="project" value="UniProtKB-KW"/>
</dbReference>
<dbReference type="Pfam" id="PF02864">
    <property type="entry name" value="STAT_bind"/>
    <property type="match status" value="1"/>
</dbReference>
<evidence type="ECO:0000256" key="5">
    <source>
        <dbReference type="ARBA" id="ARBA00022553"/>
    </source>
</evidence>
<keyword evidence="9 13" id="KW-0010">Activator</keyword>
<dbReference type="SUPFAM" id="SSF48092">
    <property type="entry name" value="Transcription factor STAT-4 N-domain"/>
    <property type="match status" value="1"/>
</dbReference>
<dbReference type="InterPro" id="IPR000980">
    <property type="entry name" value="SH2"/>
</dbReference>
<evidence type="ECO:0000256" key="12">
    <source>
        <dbReference type="PROSITE-ProRule" id="PRU00191"/>
    </source>
</evidence>
<evidence type="ECO:0000256" key="9">
    <source>
        <dbReference type="ARBA" id="ARBA00023159"/>
    </source>
</evidence>
<evidence type="ECO:0000256" key="7">
    <source>
        <dbReference type="ARBA" id="ARBA00023015"/>
    </source>
</evidence>
<gene>
    <name evidence="15" type="ORF">ANANG_G00067450</name>
</gene>
<sequence>MLQGCQVTHYLHRVAELLKLSRQENRMNQWEEVQKLDVRFQEQVASLYSNFPMEVREELATWIESQDWDTASNHEPMAVVLTSSLLAELEKQCSHQQSFCHRHTLKRINQQLQETYKDSPLYMASVIASFLREERRIIAMASEMEQGSQEMSMQNSLVPERHKYIDTQVAITRCSVQRLDQNMKVMEDMQDDFDSRYRKVFSGDPANGTPGFLKEEAFKLQEVFSEVDCKRKEVLTEITVVVRDIDVLMNSELALELNDWKRRQQIACIGGPSATELDLLQNWFTLTAQSLFQIKRQLDKLQELVRKVTYEGNPVDQQRAQLEEVVNHLISLLIKSSFVVELQPCLSNLSEKPLVIKTTTQFSTKVRLLVKLPEVDYQLRVKITFDKDPPPNRVCRHFTMSGNNTKVMDVESSNGCLSAEFKRLELREQKSVNGVKGHESFLTVTEELHAISYQAQFCIRGLTVDLETHSLPLVVISNLIQMANGRASIMWYNILTEEPKNLLFFSSPSSCTWAQLSEVLHWQFSCFVGLGLNREQLSMLGNKLLGPQASYNDCQVSWAMFCKENLPGRSFTFWTWLDSILEFIKKYLQNLWMDGCIMGFVTKERERILLKDREVGTFLLRFSESHLGGITFTWVDQCNDRNVKLSSVVPYTKQRLSTLPFANIVREYKLINNGVLSENPLKFLYPHIPMEEAFGKHCIKQQVAAFDYLQSDFMPISIVSDSRLADSPPLEMPVLSPWSPDTISQSLDPSNFLRDLLSENEMSLSFSE</sequence>
<dbReference type="FunFam" id="1.20.1050.20:FF:000001">
    <property type="entry name" value="Signal transducer and activator of transcription"/>
    <property type="match status" value="1"/>
</dbReference>
<evidence type="ECO:0000256" key="6">
    <source>
        <dbReference type="ARBA" id="ARBA00022999"/>
    </source>
</evidence>
<evidence type="ECO:0000256" key="8">
    <source>
        <dbReference type="ARBA" id="ARBA00023125"/>
    </source>
</evidence>
<evidence type="ECO:0000256" key="1">
    <source>
        <dbReference type="ARBA" id="ARBA00004123"/>
    </source>
</evidence>
<keyword evidence="8 13" id="KW-0238">DNA-binding</keyword>
<dbReference type="InterPro" id="IPR036860">
    <property type="entry name" value="SH2_dom_sf"/>
</dbReference>
<dbReference type="InterPro" id="IPR036535">
    <property type="entry name" value="STAT_N_sf"/>
</dbReference>
<dbReference type="InterPro" id="IPR013799">
    <property type="entry name" value="STAT_TF_prot_interaction"/>
</dbReference>
<evidence type="ECO:0000313" key="15">
    <source>
        <dbReference type="EMBL" id="KAG5852901.1"/>
    </source>
</evidence>
<dbReference type="Pfam" id="PF00017">
    <property type="entry name" value="SH2"/>
    <property type="match status" value="1"/>
</dbReference>
<dbReference type="InterPro" id="IPR048988">
    <property type="entry name" value="STAT_linker"/>
</dbReference>
<dbReference type="Gene3D" id="3.30.505.10">
    <property type="entry name" value="SH2 domain"/>
    <property type="match status" value="1"/>
</dbReference>
<dbReference type="SUPFAM" id="SSF49417">
    <property type="entry name" value="p53-like transcription factors"/>
    <property type="match status" value="1"/>
</dbReference>
<evidence type="ECO:0000256" key="13">
    <source>
        <dbReference type="RuleBase" id="RU046415"/>
    </source>
</evidence>
<evidence type="ECO:0000256" key="3">
    <source>
        <dbReference type="ARBA" id="ARBA00005586"/>
    </source>
</evidence>
<dbReference type="Pfam" id="PF02865">
    <property type="entry name" value="STAT_int"/>
    <property type="match status" value="1"/>
</dbReference>
<dbReference type="Gene3D" id="1.10.238.10">
    <property type="entry name" value="EF-hand"/>
    <property type="match status" value="1"/>
</dbReference>
<dbReference type="InterPro" id="IPR012345">
    <property type="entry name" value="STAT_TF_DNA-bd_N"/>
</dbReference>
<dbReference type="InterPro" id="IPR008967">
    <property type="entry name" value="p53-like_TF_DNA-bd_sf"/>
</dbReference>
<keyword evidence="4 13" id="KW-0963">Cytoplasm</keyword>
<dbReference type="SUPFAM" id="SSF55550">
    <property type="entry name" value="SH2 domain"/>
    <property type="match status" value="1"/>
</dbReference>
<dbReference type="AlphaFoldDB" id="A0A9D3MPZ9"/>
<dbReference type="FunFam" id="3.30.505.10:FF:000003">
    <property type="entry name" value="Signal transducer and activator of transcription"/>
    <property type="match status" value="1"/>
</dbReference>
<dbReference type="GO" id="GO:0005737">
    <property type="term" value="C:cytoplasm"/>
    <property type="evidence" value="ECO:0007669"/>
    <property type="project" value="UniProtKB-SubCell"/>
</dbReference>
<reference evidence="15" key="1">
    <citation type="submission" date="2021-01" db="EMBL/GenBank/DDBJ databases">
        <title>A chromosome-scale assembly of European eel, Anguilla anguilla.</title>
        <authorList>
            <person name="Henkel C."/>
            <person name="Jong-Raadsen S.A."/>
            <person name="Dufour S."/>
            <person name="Weltzien F.-A."/>
            <person name="Palstra A.P."/>
            <person name="Pelster B."/>
            <person name="Spaink H.P."/>
            <person name="Van Den Thillart G.E."/>
            <person name="Jansen H."/>
            <person name="Zahm M."/>
            <person name="Klopp C."/>
            <person name="Cedric C."/>
            <person name="Louis A."/>
            <person name="Berthelot C."/>
            <person name="Parey E."/>
            <person name="Roest Crollius H."/>
            <person name="Montfort J."/>
            <person name="Robinson-Rechavi M."/>
            <person name="Bucao C."/>
            <person name="Bouchez O."/>
            <person name="Gislard M."/>
            <person name="Lluch J."/>
            <person name="Milhes M."/>
            <person name="Lampietro C."/>
            <person name="Lopez Roques C."/>
            <person name="Donnadieu C."/>
            <person name="Braasch I."/>
            <person name="Desvignes T."/>
            <person name="Postlethwait J."/>
            <person name="Bobe J."/>
            <person name="Guiguen Y."/>
            <person name="Dirks R."/>
        </authorList>
    </citation>
    <scope>NUCLEOTIDE SEQUENCE</scope>
    <source>
        <strain evidence="15">Tag_6206</strain>
        <tissue evidence="15">Liver</tissue>
    </source>
</reference>
<feature type="domain" description="SH2" evidence="14">
    <location>
        <begin position="592"/>
        <end position="687"/>
    </location>
</feature>
<dbReference type="InterPro" id="IPR013801">
    <property type="entry name" value="STAT_TF_DNA-bd"/>
</dbReference>
<evidence type="ECO:0000256" key="10">
    <source>
        <dbReference type="ARBA" id="ARBA00023163"/>
    </source>
</evidence>
<keyword evidence="7 13" id="KW-0805">Transcription regulation</keyword>
<dbReference type="Gene3D" id="1.20.1050.20">
    <property type="entry name" value="STAT transcription factor, all-alpha domain"/>
    <property type="match status" value="1"/>
</dbReference>
<dbReference type="PROSITE" id="PS50001">
    <property type="entry name" value="SH2"/>
    <property type="match status" value="1"/>
</dbReference>
<dbReference type="InterPro" id="IPR015988">
    <property type="entry name" value="STAT_TF_CC"/>
</dbReference>